<comment type="caution">
    <text evidence="1">The sequence shown here is derived from an EMBL/GenBank/DDBJ whole genome shotgun (WGS) entry which is preliminary data.</text>
</comment>
<evidence type="ECO:0008006" key="3">
    <source>
        <dbReference type="Google" id="ProtNLM"/>
    </source>
</evidence>
<dbReference type="RefSeq" id="WP_122314372.1">
    <property type="nucleotide sequence ID" value="NZ_RBRE01000013.1"/>
</dbReference>
<evidence type="ECO:0000313" key="2">
    <source>
        <dbReference type="Proteomes" id="UP000277236"/>
    </source>
</evidence>
<reference evidence="1 2" key="1">
    <citation type="submission" date="2018-08" db="EMBL/GenBank/DDBJ databases">
        <title>Recombination of ecologically and evolutionarily significant loci maintains genetic cohesion in the Pseudomonas syringae species complex.</title>
        <authorList>
            <person name="Dillon M."/>
            <person name="Thakur S."/>
            <person name="Almeida R.N.D."/>
            <person name="Weir B.S."/>
            <person name="Guttman D.S."/>
        </authorList>
    </citation>
    <scope>NUCLEOTIDE SEQUENCE [LARGE SCALE GENOMIC DNA]</scope>
    <source>
        <strain evidence="1 2">ICMP 3353</strain>
    </source>
</reference>
<organism evidence="1 2">
    <name type="scientific">Pseudomonas cichorii</name>
    <dbReference type="NCBI Taxonomy" id="36746"/>
    <lineage>
        <taxon>Bacteria</taxon>
        <taxon>Pseudomonadati</taxon>
        <taxon>Pseudomonadota</taxon>
        <taxon>Gammaproteobacteria</taxon>
        <taxon>Pseudomonadales</taxon>
        <taxon>Pseudomonadaceae</taxon>
        <taxon>Pseudomonas</taxon>
    </lineage>
</organism>
<protein>
    <recommendedName>
        <fullName evidence="3">CheA signal transduction histidine kinase</fullName>
    </recommendedName>
</protein>
<name>A0A3M4M8V5_PSECI</name>
<dbReference type="OrthoDB" id="7019156at2"/>
<proteinExistence type="predicted"/>
<gene>
    <name evidence="1" type="ORF">ALQ04_02352</name>
</gene>
<evidence type="ECO:0000313" key="1">
    <source>
        <dbReference type="EMBL" id="RMQ50125.1"/>
    </source>
</evidence>
<sequence>MLNSNEWQEKHDQFLRDSLTLLYKSEECLSHLEMIVDDDDAIEALLNHLLKLNHEARSASVESLADFSRQLRLSITQARQSGGFSQEVLHTLKSCLALMSWQLELIDPQTGEMLLDNEEQQELLAKLGDIASHSGSSGDASHT</sequence>
<accession>A0A3M4M8V5</accession>
<dbReference type="EMBL" id="RBRE01000013">
    <property type="protein sequence ID" value="RMQ50125.1"/>
    <property type="molecule type" value="Genomic_DNA"/>
</dbReference>
<dbReference type="Proteomes" id="UP000277236">
    <property type="component" value="Unassembled WGS sequence"/>
</dbReference>
<dbReference type="AlphaFoldDB" id="A0A3M4M8V5"/>